<dbReference type="PANTHER" id="PTHR45947:SF3">
    <property type="entry name" value="SULFOQUINOVOSYL TRANSFERASE SQD2"/>
    <property type="match status" value="1"/>
</dbReference>
<evidence type="ECO:0000259" key="2">
    <source>
        <dbReference type="Pfam" id="PF13439"/>
    </source>
</evidence>
<name>A0A173N045_CLOCL</name>
<proteinExistence type="predicted"/>
<sequence>MVCSMRLALVHDWLPFMGGAERVLTNFLELYPDSPIYTILCNKGKLDPPLRDANIITSSLQKKNKEIKNHRKLFPFMPTAIESFNLNNYDVVLSSSSSVAKGVITKPETLHICYCHSPMRYAWEFSHEYAGKMVGRSKLLNKILNYFLSAMRVWDNASADRVDYFIANSQNVARRIKKHYRRDSIVIHPPVRCSLFNISNIDEEYFLVVSRLQEYKRIDLAVKVFNTLGLPLVVIGDGPDREKLQSMAKDNIKFLGRASDEVIKEYYAKCRAFIFPGEEDFGITPLEAMASGRPVIAYGKGGALETVVNGRTGVFFEDQTEESLKNALIQFEKMKFDKNEIRKHAESFDEEIFKKKIENFIENKYKEFNAINPVNGVNNN</sequence>
<evidence type="ECO:0000259" key="1">
    <source>
        <dbReference type="Pfam" id="PF00534"/>
    </source>
</evidence>
<dbReference type="AlphaFoldDB" id="A0A173N045"/>
<dbReference type="InterPro" id="IPR001296">
    <property type="entry name" value="Glyco_trans_1"/>
</dbReference>
<dbReference type="PANTHER" id="PTHR45947">
    <property type="entry name" value="SULFOQUINOVOSYL TRANSFERASE SQD2"/>
    <property type="match status" value="1"/>
</dbReference>
<feature type="domain" description="Glycosyl transferase family 1" evidence="1">
    <location>
        <begin position="202"/>
        <end position="345"/>
    </location>
</feature>
<evidence type="ECO:0000313" key="3">
    <source>
        <dbReference type="EMBL" id="BAV13176.1"/>
    </source>
</evidence>
<dbReference type="EMBL" id="AB499277">
    <property type="protein sequence ID" value="BAV13176.1"/>
    <property type="molecule type" value="Genomic_DNA"/>
</dbReference>
<keyword evidence="3" id="KW-0808">Transferase</keyword>
<accession>A0A173N045</accession>
<gene>
    <name evidence="3" type="primary">GlyGT1E</name>
</gene>
<dbReference type="GO" id="GO:0016757">
    <property type="term" value="F:glycosyltransferase activity"/>
    <property type="evidence" value="ECO:0007669"/>
    <property type="project" value="InterPro"/>
</dbReference>
<dbReference type="SUPFAM" id="SSF53756">
    <property type="entry name" value="UDP-Glycosyltransferase/glycogen phosphorylase"/>
    <property type="match status" value="1"/>
</dbReference>
<dbReference type="InterPro" id="IPR028098">
    <property type="entry name" value="Glyco_trans_4-like_N"/>
</dbReference>
<protein>
    <submittedName>
        <fullName evidence="3">Glycosyltransferase</fullName>
    </submittedName>
</protein>
<feature type="domain" description="Glycosyltransferase subfamily 4-like N-terminal" evidence="2">
    <location>
        <begin position="17"/>
        <end position="192"/>
    </location>
</feature>
<dbReference type="Gene3D" id="3.40.50.2000">
    <property type="entry name" value="Glycogen Phosphorylase B"/>
    <property type="match status" value="2"/>
</dbReference>
<dbReference type="Pfam" id="PF13439">
    <property type="entry name" value="Glyco_transf_4"/>
    <property type="match status" value="1"/>
</dbReference>
<reference evidence="3" key="1">
    <citation type="submission" date="2009-04" db="EMBL/GenBank/DDBJ databases">
        <title>Clostridium cellulovorans cellulosomal and noncellulosomal genes.</title>
        <authorList>
            <person name="Tamaru Y."/>
        </authorList>
    </citation>
    <scope>NUCLEOTIDE SEQUENCE</scope>
</reference>
<dbReference type="InterPro" id="IPR050194">
    <property type="entry name" value="Glycosyltransferase_grp1"/>
</dbReference>
<dbReference type="Pfam" id="PF00534">
    <property type="entry name" value="Glycos_transf_1"/>
    <property type="match status" value="1"/>
</dbReference>
<organism evidence="3">
    <name type="scientific">Clostridium cellulovorans</name>
    <dbReference type="NCBI Taxonomy" id="1493"/>
    <lineage>
        <taxon>Bacteria</taxon>
        <taxon>Bacillati</taxon>
        <taxon>Bacillota</taxon>
        <taxon>Clostridia</taxon>
        <taxon>Eubacteriales</taxon>
        <taxon>Clostridiaceae</taxon>
        <taxon>Clostridium</taxon>
    </lineage>
</organism>